<dbReference type="Gene3D" id="3.20.20.70">
    <property type="entry name" value="Aldolase class I"/>
    <property type="match status" value="1"/>
</dbReference>
<keyword evidence="2" id="KW-0560">Oxidoreductase</keyword>
<comment type="cofactor">
    <cofactor evidence="1">
        <name>FMN</name>
        <dbReference type="ChEBI" id="CHEBI:58210"/>
    </cofactor>
</comment>
<dbReference type="KEGG" id="cdep:91084590"/>
<dbReference type="PANTHER" id="PTHR10578:SF101">
    <property type="entry name" value="L-LACTATE DEHYDROGENASE (CYTOCHROME B2)"/>
    <property type="match status" value="1"/>
</dbReference>
<dbReference type="EMBL" id="CP143784">
    <property type="protein sequence ID" value="WVN85229.1"/>
    <property type="molecule type" value="Genomic_DNA"/>
</dbReference>
<keyword evidence="5" id="KW-1185">Reference proteome</keyword>
<dbReference type="InterPro" id="IPR013785">
    <property type="entry name" value="Aldolase_TIM"/>
</dbReference>
<dbReference type="PROSITE" id="PS51349">
    <property type="entry name" value="FMN_HYDROXY_ACID_DH_2"/>
    <property type="match status" value="1"/>
</dbReference>
<evidence type="ECO:0000256" key="1">
    <source>
        <dbReference type="ARBA" id="ARBA00001917"/>
    </source>
</evidence>
<dbReference type="Pfam" id="PF01070">
    <property type="entry name" value="FMN_dh"/>
    <property type="match status" value="1"/>
</dbReference>
<dbReference type="GO" id="GO:0004460">
    <property type="term" value="F:L-lactate dehydrogenase (cytochrome) activity"/>
    <property type="evidence" value="ECO:0007669"/>
    <property type="project" value="TreeGrafter"/>
</dbReference>
<dbReference type="Pfam" id="PF00173">
    <property type="entry name" value="Cyt-b5"/>
    <property type="match status" value="1"/>
</dbReference>
<sequence>MYSILLKFSYPRLPNAVDSLFKVVGKCLGDVGCTNIHLLQLSHCTGLVLILKYVCSMTDFLDDHLGGREIIENNRSKDVTFIFNPRHPSNQLEAVNLPPSVQHLGTLDASPATDEEKEQLKLKVPKDEEENERKLKGNFELSKIGACEKHEDTKGISEAMFAGLPLLIKGVQTVKDAILAYNIGCDDILLTNHGGHQLDTTKTGLDTLLEIPGVREYALQHPENLTPPNPESAKEERRFEVWVDGGIWRGSDAVKTFCLRANTIGSGRGFLYANAVGASRALNIWRTVS</sequence>
<dbReference type="InterPro" id="IPR037396">
    <property type="entry name" value="FMN_HAD"/>
</dbReference>
<gene>
    <name evidence="4" type="ORF">L203_100374</name>
</gene>
<reference evidence="4" key="1">
    <citation type="submission" date="2016-06" db="EMBL/GenBank/DDBJ databases">
        <authorList>
            <person name="Cuomo C."/>
            <person name="Litvintseva A."/>
            <person name="Heitman J."/>
            <person name="Chen Y."/>
            <person name="Sun S."/>
            <person name="Springer D."/>
            <person name="Dromer F."/>
            <person name="Young S."/>
            <person name="Zeng Q."/>
            <person name="Chapman S."/>
            <person name="Gujja S."/>
            <person name="Saif S."/>
            <person name="Birren B."/>
        </authorList>
    </citation>
    <scope>NUCLEOTIDE SEQUENCE</scope>
    <source>
        <strain evidence="4">CBS 7841</strain>
    </source>
</reference>
<dbReference type="GeneID" id="91084590"/>
<evidence type="ECO:0000313" key="5">
    <source>
        <dbReference type="Proteomes" id="UP000094043"/>
    </source>
</evidence>
<evidence type="ECO:0000259" key="3">
    <source>
        <dbReference type="PROSITE" id="PS51349"/>
    </source>
</evidence>
<organism evidence="4 5">
    <name type="scientific">Cryptococcus depauperatus CBS 7841</name>
    <dbReference type="NCBI Taxonomy" id="1295531"/>
    <lineage>
        <taxon>Eukaryota</taxon>
        <taxon>Fungi</taxon>
        <taxon>Dikarya</taxon>
        <taxon>Basidiomycota</taxon>
        <taxon>Agaricomycotina</taxon>
        <taxon>Tremellomycetes</taxon>
        <taxon>Tremellales</taxon>
        <taxon>Cryptococcaceae</taxon>
        <taxon>Cryptococcus</taxon>
    </lineage>
</organism>
<dbReference type="PANTHER" id="PTHR10578">
    <property type="entry name" value="S -2-HYDROXY-ACID OXIDASE-RELATED"/>
    <property type="match status" value="1"/>
</dbReference>
<dbReference type="InterPro" id="IPR000262">
    <property type="entry name" value="FMN-dep_DH"/>
</dbReference>
<evidence type="ECO:0000256" key="2">
    <source>
        <dbReference type="ARBA" id="ARBA00023002"/>
    </source>
</evidence>
<dbReference type="GO" id="GO:0006089">
    <property type="term" value="P:lactate metabolic process"/>
    <property type="evidence" value="ECO:0007669"/>
    <property type="project" value="TreeGrafter"/>
</dbReference>
<reference evidence="4" key="3">
    <citation type="submission" date="2024-01" db="EMBL/GenBank/DDBJ databases">
        <authorList>
            <person name="Coelho M.A."/>
            <person name="David-Palma M."/>
            <person name="Shea T."/>
            <person name="Sun S."/>
            <person name="Cuomo C.A."/>
            <person name="Heitman J."/>
        </authorList>
    </citation>
    <scope>NUCLEOTIDE SEQUENCE</scope>
    <source>
        <strain evidence="4">CBS 7841</strain>
    </source>
</reference>
<evidence type="ECO:0000313" key="4">
    <source>
        <dbReference type="EMBL" id="WVN85229.1"/>
    </source>
</evidence>
<reference evidence="4" key="2">
    <citation type="journal article" date="2022" name="Elife">
        <title>Obligate sexual reproduction of a homothallic fungus closely related to the Cryptococcus pathogenic species complex.</title>
        <authorList>
            <person name="Passer A.R."/>
            <person name="Clancey S.A."/>
            <person name="Shea T."/>
            <person name="David-Palma M."/>
            <person name="Averette A.F."/>
            <person name="Boekhout T."/>
            <person name="Porcel B.M."/>
            <person name="Nowrousian M."/>
            <person name="Cuomo C.A."/>
            <person name="Sun S."/>
            <person name="Heitman J."/>
            <person name="Coelho M.A."/>
        </authorList>
    </citation>
    <scope>NUCLEOTIDE SEQUENCE</scope>
    <source>
        <strain evidence="4">CBS 7841</strain>
    </source>
</reference>
<dbReference type="Gene3D" id="3.10.120.10">
    <property type="entry name" value="Cytochrome b5-like heme/steroid binding domain"/>
    <property type="match status" value="1"/>
</dbReference>
<dbReference type="Proteomes" id="UP000094043">
    <property type="component" value="Chromosome 1"/>
</dbReference>
<dbReference type="RefSeq" id="XP_066065930.1">
    <property type="nucleotide sequence ID" value="XM_066209833.1"/>
</dbReference>
<accession>A0AAJ8JMY6</accession>
<proteinExistence type="predicted"/>
<dbReference type="SUPFAM" id="SSF55856">
    <property type="entry name" value="Cytochrome b5-like heme/steroid binding domain"/>
    <property type="match status" value="1"/>
</dbReference>
<feature type="domain" description="FMN hydroxy acid dehydrogenase" evidence="3">
    <location>
        <begin position="161"/>
        <end position="289"/>
    </location>
</feature>
<protein>
    <recommendedName>
        <fullName evidence="3">FMN hydroxy acid dehydrogenase domain-containing protein</fullName>
    </recommendedName>
</protein>
<dbReference type="AlphaFoldDB" id="A0AAJ8JMY6"/>
<dbReference type="SUPFAM" id="SSF51395">
    <property type="entry name" value="FMN-linked oxidoreductases"/>
    <property type="match status" value="1"/>
</dbReference>
<name>A0AAJ8JMY6_9TREE</name>
<dbReference type="InterPro" id="IPR001199">
    <property type="entry name" value="Cyt_B5-like_heme/steroid-bd"/>
</dbReference>
<dbReference type="InterPro" id="IPR036400">
    <property type="entry name" value="Cyt_B5-like_heme/steroid_sf"/>
</dbReference>